<sequence>MFKGAGRQAKKTETETANKTGGVGGVSKGKGFVMPPPVQCMITKEQFFEELDKHGASGSKGASPGSGASTPISLRRDVEGSKIKLEHLTVDFVNPKHGKEELEYEMLSVPEVEDFRSALDFDKKGLEYAEAEEAQIRERIRELEEEKEAYKEAFKVLEAEAERLEGEMKRVKDSYIEKLVNPAYKYNNAIQNIETCLGDLADLYDTLGGILMDKEAFDHETGDDTKYSEIVDCEAAVRHDIAEKEAQLRKLRTGDTGVAALHKGLMSVVDTEYGGWYKLQDGLENAVGPVEQKRIAHISTNEYRTGFRNKVALARLSPGKGQKGLLDDAKLRVMLRKRRLVGLERERELQDQVLCRSTKKIGRKDRTSETVTEIGRLLGKYHTLPEEKDIRLRPSEEYQKLEAEGNAIDEERMEMSTRGESLRQDLEEYEMNIEGLSTACTSISEGSAPAFAEVSRKGKVSGEDTKKYYKWASQLTEDRAYKRGLTGELEGKEGAERQEAESKYRTKFDAEVYPGLDYDTEAVEEEVARFRTKKTDHERELAEMHKRERELSRQGVELEALKEKASGIRYVPNPETLVDDDDSIWSFRNEVNLEKQYVKEWEELQASFAEHTVPGLFEEFTKKLDAPYDEKAHKGKWNKFRESKLYDERLRFHREFHERMDEDSENSLGVTPVIRERRVDTRAKQFRLHNGLSLLHTIERLVFRWYSEHPVTEMGASHPFTPVMMGVLRNVRLEQQGLIKELSEFRLPIWSPDRARMSDETKAHFDDQWQDLAIGRTGIKTIGALGTTTSEFDYGTMSMFASLMTTETGRWLIDKFREKGSNGFKKLATVNRVDDSDPLRRIWTGDMHWVRGARKGQDRGCSESLQNTPTDSGYCQVNVPDKMTDSSVSYYTEGGRGRMGFGQKSVFQVLSPGFIQFGRSIFEALVENCKAKEMKEFARFFNDANAFRYFMEMQEYIEEQLMSANIGEAERSKATLANNGYYNLLFVGFENELRKEHGLMARGVANVRYNTAFGEL</sequence>
<keyword evidence="3" id="KW-0614">Plasmid</keyword>
<name>A0AAU9D4T9_9BACT</name>
<evidence type="ECO:0000313" key="4">
    <source>
        <dbReference type="Proteomes" id="UP001348817"/>
    </source>
</evidence>
<keyword evidence="1" id="KW-0175">Coiled coil</keyword>
<feature type="compositionally biased region" description="Low complexity" evidence="2">
    <location>
        <begin position="56"/>
        <end position="69"/>
    </location>
</feature>
<protein>
    <submittedName>
        <fullName evidence="3">Uncharacterized protein</fullName>
    </submittedName>
</protein>
<reference evidence="3 4" key="1">
    <citation type="submission" date="2021-12" db="EMBL/GenBank/DDBJ databases">
        <title>Genome sequencing of bacteria with rrn-lacking chromosome and rrn-plasmid.</title>
        <authorList>
            <person name="Anda M."/>
            <person name="Iwasaki W."/>
        </authorList>
    </citation>
    <scope>NUCLEOTIDE SEQUENCE [LARGE SCALE GENOMIC DNA]</scope>
    <source>
        <strain evidence="3 4">DSM 100852</strain>
        <plasmid evidence="3 4">pFA4</plasmid>
    </source>
</reference>
<keyword evidence="4" id="KW-1185">Reference proteome</keyword>
<evidence type="ECO:0000256" key="2">
    <source>
        <dbReference type="SAM" id="MobiDB-lite"/>
    </source>
</evidence>
<feature type="coiled-coil region" evidence="1">
    <location>
        <begin position="520"/>
        <end position="564"/>
    </location>
</feature>
<gene>
    <name evidence="3" type="ORF">FUAX_49040</name>
</gene>
<dbReference type="AlphaFoldDB" id="A0AAU9D4T9"/>
<feature type="region of interest" description="Disordered" evidence="2">
    <location>
        <begin position="1"/>
        <end position="30"/>
    </location>
</feature>
<feature type="region of interest" description="Disordered" evidence="2">
    <location>
        <begin position="51"/>
        <end position="73"/>
    </location>
</feature>
<evidence type="ECO:0000313" key="3">
    <source>
        <dbReference type="EMBL" id="BDD12472.1"/>
    </source>
</evidence>
<dbReference type="KEGG" id="fax:FUAX_49040"/>
<feature type="coiled-coil region" evidence="1">
    <location>
        <begin position="126"/>
        <end position="174"/>
    </location>
</feature>
<geneLocation type="plasmid" evidence="3 4">
    <name>pFA4</name>
</geneLocation>
<proteinExistence type="predicted"/>
<dbReference type="RefSeq" id="WP_338395607.1">
    <property type="nucleotide sequence ID" value="NZ_AP025318.1"/>
</dbReference>
<accession>A0AAU9D4T9</accession>
<organism evidence="3 4">
    <name type="scientific">Fulvitalea axinellae</name>
    <dbReference type="NCBI Taxonomy" id="1182444"/>
    <lineage>
        <taxon>Bacteria</taxon>
        <taxon>Pseudomonadati</taxon>
        <taxon>Bacteroidota</taxon>
        <taxon>Cytophagia</taxon>
        <taxon>Cytophagales</taxon>
        <taxon>Persicobacteraceae</taxon>
        <taxon>Fulvitalea</taxon>
    </lineage>
</organism>
<dbReference type="EMBL" id="AP025318">
    <property type="protein sequence ID" value="BDD12472.1"/>
    <property type="molecule type" value="Genomic_DNA"/>
</dbReference>
<dbReference type="Proteomes" id="UP001348817">
    <property type="component" value="Plasmid pFA4"/>
</dbReference>
<evidence type="ECO:0000256" key="1">
    <source>
        <dbReference type="SAM" id="Coils"/>
    </source>
</evidence>